<dbReference type="InterPro" id="IPR043737">
    <property type="entry name" value="DUF5682"/>
</dbReference>
<gene>
    <name evidence="2" type="ORF">DYI37_00515</name>
</gene>
<feature type="region of interest" description="Disordered" evidence="1">
    <location>
        <begin position="302"/>
        <end position="321"/>
    </location>
</feature>
<accession>A0A371X9Y1</accession>
<keyword evidence="3" id="KW-1185">Reference proteome</keyword>
<evidence type="ECO:0000313" key="3">
    <source>
        <dbReference type="Proteomes" id="UP000264310"/>
    </source>
</evidence>
<dbReference type="Proteomes" id="UP000264310">
    <property type="component" value="Unassembled WGS sequence"/>
</dbReference>
<evidence type="ECO:0000313" key="2">
    <source>
        <dbReference type="EMBL" id="RFC66002.1"/>
    </source>
</evidence>
<dbReference type="RefSeq" id="WP_116681252.1">
    <property type="nucleotide sequence ID" value="NZ_QURL01000001.1"/>
</dbReference>
<feature type="region of interest" description="Disordered" evidence="1">
    <location>
        <begin position="150"/>
        <end position="189"/>
    </location>
</feature>
<dbReference type="AlphaFoldDB" id="A0A371X9Y1"/>
<dbReference type="Pfam" id="PF18934">
    <property type="entry name" value="DUF5682"/>
    <property type="match status" value="1"/>
</dbReference>
<evidence type="ECO:0000256" key="1">
    <source>
        <dbReference type="SAM" id="MobiDB-lite"/>
    </source>
</evidence>
<reference evidence="2 3" key="1">
    <citation type="submission" date="2018-08" db="EMBL/GenBank/DDBJ databases">
        <title>Fulvimarina sp. 85, whole genome shotgun sequence.</title>
        <authorList>
            <person name="Tuo L."/>
        </authorList>
    </citation>
    <scope>NUCLEOTIDE SEQUENCE [LARGE SCALE GENOMIC DNA]</scope>
    <source>
        <strain evidence="2 3">85</strain>
    </source>
</reference>
<protein>
    <submittedName>
        <fullName evidence="2">Uncharacterized protein</fullName>
    </submittedName>
</protein>
<dbReference type="OrthoDB" id="9768066at2"/>
<organism evidence="2 3">
    <name type="scientific">Fulvimarina endophytica</name>
    <dbReference type="NCBI Taxonomy" id="2293836"/>
    <lineage>
        <taxon>Bacteria</taxon>
        <taxon>Pseudomonadati</taxon>
        <taxon>Pseudomonadota</taxon>
        <taxon>Alphaproteobacteria</taxon>
        <taxon>Hyphomicrobiales</taxon>
        <taxon>Aurantimonadaceae</taxon>
        <taxon>Fulvimarina</taxon>
    </lineage>
</organism>
<proteinExistence type="predicted"/>
<sequence length="895" mass="94556">MANGVPIEAVAPGGSDTERERLRDYGLRLVSGADGVHHFPIRHHSPACALHLKRALAELRPDVIVLEMPADFGELVPLLLKAETVPPVAIVAVSERSDKSREAALTPSVLGYWPISASSPEWVAMKAAKASGARLVLADLASGWRLADEALSPSAEEPTQGDDEAGDDETGAPGSESKTRLAGAADPGAPTVLTGDGLLSYSAYAESLVRRTGSRDFNEVWDRLFESRAGEDDWRGFFSDVGAHCLLCRETTSRADMAEDGTLSREIAMRAAIAAAKAEAGGGTIAVILGGFHTPAMLDPPIEPEPAGDGRPTMPAHGSPSRSYLIRYSEDMLDRLNGYASGMPSPGYYARLMAASDTSASEAGDPAGQPADDGTPARNLAAETLLELRRSIREARQGQVPALPSVIEAVRHAGDLATLRGLPGPGRMEIFDAARSCLVKDELHLFASPVLARLRQIMAGDSVGTVPRDSGAPPLVADFRRRAAALRFSLESIGERSRELDIHRKPQHRAASRFLHAAKLLDTGFARIDRSASLRSGPGRRPVLTEVWTYAFKPSVEARLTALAGIGDSLETACLTVLARRIAALRDAGRGDDCEAAAAVLVDAAKAGLMGKSAALVPHIGEAIASDADFCRVVGALQRLEALWRGRRVLGLEREGALFPLVASAYRRAVDLMAGLTETSPERAGEIGRALAGLYHLVDRVASGGEGAGDPGDTRPTLIDPSLFDERIRTLHGADTSPYLAGVISAIAHLAGWAEPEALAETIRAGLAADTFDGATRCAPLAGAIAVLPALLRRAGGVIDVVDQHFESIDEDQFVALLPALRRTFSALDPDEVDALAGRVAEMKALGEPLDLAPSEIGEAEMLANTRRAAALATIVERRGLGAWLDGVIRAGEER</sequence>
<comment type="caution">
    <text evidence="2">The sequence shown here is derived from an EMBL/GenBank/DDBJ whole genome shotgun (WGS) entry which is preliminary data.</text>
</comment>
<feature type="compositionally biased region" description="Acidic residues" evidence="1">
    <location>
        <begin position="159"/>
        <end position="170"/>
    </location>
</feature>
<name>A0A371X9Y1_9HYPH</name>
<dbReference type="EMBL" id="QURL01000001">
    <property type="protein sequence ID" value="RFC66002.1"/>
    <property type="molecule type" value="Genomic_DNA"/>
</dbReference>